<keyword evidence="5 11" id="KW-0418">Kinase</keyword>
<feature type="transmembrane region" description="Helical" evidence="9">
    <location>
        <begin position="335"/>
        <end position="356"/>
    </location>
</feature>
<keyword evidence="2 11" id="KW-0723">Serine/threonine-protein kinase</keyword>
<dbReference type="Pfam" id="PF00069">
    <property type="entry name" value="Pkinase"/>
    <property type="match status" value="1"/>
</dbReference>
<dbReference type="GO" id="GO:0005524">
    <property type="term" value="F:ATP binding"/>
    <property type="evidence" value="ECO:0007669"/>
    <property type="project" value="UniProtKB-KW"/>
</dbReference>
<dbReference type="InterPro" id="IPR000719">
    <property type="entry name" value="Prot_kinase_dom"/>
</dbReference>
<dbReference type="AlphaFoldDB" id="A0A8J7PFP8"/>
<feature type="transmembrane region" description="Helical" evidence="9">
    <location>
        <begin position="227"/>
        <end position="249"/>
    </location>
</feature>
<dbReference type="PANTHER" id="PTHR24363:SF0">
    <property type="entry name" value="SERINE_THREONINE KINASE LIKE DOMAIN CONTAINING 1"/>
    <property type="match status" value="1"/>
</dbReference>
<feature type="transmembrane region" description="Helical" evidence="9">
    <location>
        <begin position="74"/>
        <end position="98"/>
    </location>
</feature>
<reference evidence="11" key="1">
    <citation type="submission" date="2021-02" db="EMBL/GenBank/DDBJ databases">
        <title>Genome-Resolved Metagenomics of a Microbial Community Performing Photosynthetic Biological Nutrient Removal.</title>
        <authorList>
            <person name="Mcdaniel E.A."/>
        </authorList>
    </citation>
    <scope>NUCLEOTIDE SEQUENCE</scope>
    <source>
        <strain evidence="11">UWPOB_OBS1</strain>
    </source>
</reference>
<feature type="domain" description="Protein kinase" evidence="10">
    <location>
        <begin position="562"/>
        <end position="820"/>
    </location>
</feature>
<evidence type="ECO:0000259" key="10">
    <source>
        <dbReference type="PROSITE" id="PS50011"/>
    </source>
</evidence>
<evidence type="ECO:0000256" key="3">
    <source>
        <dbReference type="ARBA" id="ARBA00022679"/>
    </source>
</evidence>
<accession>A0A8J7PFP8</accession>
<feature type="transmembrane region" description="Helical" evidence="9">
    <location>
        <begin position="118"/>
        <end position="140"/>
    </location>
</feature>
<dbReference type="EMBL" id="JAFLCK010000002">
    <property type="protein sequence ID" value="MBN8659145.1"/>
    <property type="molecule type" value="Genomic_DNA"/>
</dbReference>
<comment type="catalytic activity">
    <reaction evidence="7">
        <text>L-threonyl-[protein] + ATP = O-phospho-L-threonyl-[protein] + ADP + H(+)</text>
        <dbReference type="Rhea" id="RHEA:46608"/>
        <dbReference type="Rhea" id="RHEA-COMP:11060"/>
        <dbReference type="Rhea" id="RHEA-COMP:11605"/>
        <dbReference type="ChEBI" id="CHEBI:15378"/>
        <dbReference type="ChEBI" id="CHEBI:30013"/>
        <dbReference type="ChEBI" id="CHEBI:30616"/>
        <dbReference type="ChEBI" id="CHEBI:61977"/>
        <dbReference type="ChEBI" id="CHEBI:456216"/>
        <dbReference type="EC" id="2.7.11.1"/>
    </reaction>
</comment>
<evidence type="ECO:0000256" key="2">
    <source>
        <dbReference type="ARBA" id="ARBA00022527"/>
    </source>
</evidence>
<keyword evidence="9" id="KW-1133">Transmembrane helix</keyword>
<dbReference type="PROSITE" id="PS50011">
    <property type="entry name" value="PROTEIN_KINASE_DOM"/>
    <property type="match status" value="1"/>
</dbReference>
<dbReference type="PROSITE" id="PS00109">
    <property type="entry name" value="PROTEIN_KINASE_TYR"/>
    <property type="match status" value="1"/>
</dbReference>
<dbReference type="Gene3D" id="1.10.510.10">
    <property type="entry name" value="Transferase(Phosphotransferase) domain 1"/>
    <property type="match status" value="1"/>
</dbReference>
<evidence type="ECO:0000313" key="11">
    <source>
        <dbReference type="EMBL" id="MBN8659145.1"/>
    </source>
</evidence>
<comment type="caution">
    <text evidence="11">The sequence shown here is derived from an EMBL/GenBank/DDBJ whole genome shotgun (WGS) entry which is preliminary data.</text>
</comment>
<comment type="catalytic activity">
    <reaction evidence="8">
        <text>L-seryl-[protein] + ATP = O-phospho-L-seryl-[protein] + ADP + H(+)</text>
        <dbReference type="Rhea" id="RHEA:17989"/>
        <dbReference type="Rhea" id="RHEA-COMP:9863"/>
        <dbReference type="Rhea" id="RHEA-COMP:11604"/>
        <dbReference type="ChEBI" id="CHEBI:15378"/>
        <dbReference type="ChEBI" id="CHEBI:29999"/>
        <dbReference type="ChEBI" id="CHEBI:30616"/>
        <dbReference type="ChEBI" id="CHEBI:83421"/>
        <dbReference type="ChEBI" id="CHEBI:456216"/>
        <dbReference type="EC" id="2.7.11.1"/>
    </reaction>
</comment>
<keyword evidence="4" id="KW-0547">Nucleotide-binding</keyword>
<dbReference type="CDD" id="cd14014">
    <property type="entry name" value="STKc_PknB_like"/>
    <property type="match status" value="1"/>
</dbReference>
<name>A0A8J7PFP8_9BACT</name>
<evidence type="ECO:0000256" key="6">
    <source>
        <dbReference type="ARBA" id="ARBA00022840"/>
    </source>
</evidence>
<dbReference type="InterPro" id="IPR011009">
    <property type="entry name" value="Kinase-like_dom_sf"/>
</dbReference>
<dbReference type="EC" id="2.7.11.1" evidence="1"/>
<evidence type="ECO:0000256" key="8">
    <source>
        <dbReference type="ARBA" id="ARBA00048679"/>
    </source>
</evidence>
<keyword evidence="9" id="KW-0472">Membrane</keyword>
<dbReference type="GO" id="GO:0004674">
    <property type="term" value="F:protein serine/threonine kinase activity"/>
    <property type="evidence" value="ECO:0007669"/>
    <property type="project" value="UniProtKB-KW"/>
</dbReference>
<dbReference type="InterPro" id="IPR008266">
    <property type="entry name" value="Tyr_kinase_AS"/>
</dbReference>
<dbReference type="PANTHER" id="PTHR24363">
    <property type="entry name" value="SERINE/THREONINE PROTEIN KINASE"/>
    <property type="match status" value="1"/>
</dbReference>
<protein>
    <recommendedName>
        <fullName evidence="1">non-specific serine/threonine protein kinase</fullName>
        <ecNumber evidence="1">2.7.11.1</ecNumber>
    </recommendedName>
</protein>
<keyword evidence="6" id="KW-0067">ATP-binding</keyword>
<evidence type="ECO:0000256" key="4">
    <source>
        <dbReference type="ARBA" id="ARBA00022741"/>
    </source>
</evidence>
<proteinExistence type="predicted"/>
<keyword evidence="9" id="KW-0812">Transmembrane</keyword>
<gene>
    <name evidence="11" type="ORF">J0M35_02200</name>
</gene>
<evidence type="ECO:0000256" key="7">
    <source>
        <dbReference type="ARBA" id="ARBA00047899"/>
    </source>
</evidence>
<feature type="transmembrane region" description="Helical" evidence="9">
    <location>
        <begin position="394"/>
        <end position="419"/>
    </location>
</feature>
<sequence length="825" mass="91998">MQDKFKEQSQEKLKFKITEPTLESEQAEASLSFVAEKEGELKPESAVSADSLAKTAEKTAELHRASYTRRLTAWFIDNAIVTLICALPFLLLITLGYTLSPNLSYGSIESNFLSSLEYGVPLLLSYLMPGFDLMTISMAISRFGAIGPNTPIVEIISVIFFACGLSIHFFANIIYQTYLPLSKWKATVGQLVMKTKVDTFTAEKPKGIYVFAKAAMKVFFTGLGFPMISSLLFFFFPGFLIALLVFLTFDLSPSFCKMRCSLDRFLFYSFEHGTVFPVGKEILQTWGGSRAIPQYFTANRISTSKDHIRIRYKPYAAISRWFEQRFSQTNQWTSLGIVLISFILFAVLAITLMPFLGALGVNFGGLIEALKSLLENGGANANAGASGGGSALVYLSYTLAGLFAVAMTAFSVFIVKLLLKPSHLRFDASGLCFERFNEMSDSYSVVSAKQEQLWKDLEKVSLQRVSGRNIDSEPSLIFAWKSGKTTKVDLSSVPTMDEKAAILKAIDRWRQDVPIDAEVISCLEMPSEYSYTEVWMQALCAPPKRERLKPLIEGAVLKDRQYRVQRQLGAGGQGIAYLTTDNNSGQTVVLKEMLLPVFVDMAVRKQALDRFEGECRILRSLNHPKVVSLSDFFVEDHRAYLVLEFIEGKNLKEEVKQGKVFSPAQIKELTLEMCEILSYLHRCEPPVVHRDFTPDNLMLSSDGKLKLIDFNVANQQEETATGTVVGKQAYMPLEQFQGEPCPQSDLYAMGATLYFLLTGEEPEALTRAHPASSASFRYKDLPPGTIAALDNLVAKATTGSLEERFRTVEEIRDCINKIDLGETKA</sequence>
<dbReference type="Gene3D" id="3.30.200.20">
    <property type="entry name" value="Phosphorylase Kinase, domain 1"/>
    <property type="match status" value="1"/>
</dbReference>
<evidence type="ECO:0000256" key="5">
    <source>
        <dbReference type="ARBA" id="ARBA00022777"/>
    </source>
</evidence>
<evidence type="ECO:0000313" key="12">
    <source>
        <dbReference type="Proteomes" id="UP000664277"/>
    </source>
</evidence>
<evidence type="ECO:0000256" key="9">
    <source>
        <dbReference type="SAM" id="Phobius"/>
    </source>
</evidence>
<feature type="transmembrane region" description="Helical" evidence="9">
    <location>
        <begin position="152"/>
        <end position="175"/>
    </location>
</feature>
<dbReference type="SUPFAM" id="SSF56112">
    <property type="entry name" value="Protein kinase-like (PK-like)"/>
    <property type="match status" value="1"/>
</dbReference>
<organism evidence="11 12">
    <name type="scientific">Candidatus Obscuribacter phosphatis</name>
    <dbReference type="NCBI Taxonomy" id="1906157"/>
    <lineage>
        <taxon>Bacteria</taxon>
        <taxon>Bacillati</taxon>
        <taxon>Candidatus Melainabacteria</taxon>
        <taxon>Candidatus Obscuribacterales</taxon>
        <taxon>Candidatus Obscuribacteraceae</taxon>
        <taxon>Candidatus Obscuribacter</taxon>
    </lineage>
</organism>
<keyword evidence="3" id="KW-0808">Transferase</keyword>
<evidence type="ECO:0000256" key="1">
    <source>
        <dbReference type="ARBA" id="ARBA00012513"/>
    </source>
</evidence>
<dbReference type="Proteomes" id="UP000664277">
    <property type="component" value="Unassembled WGS sequence"/>
</dbReference>